<protein>
    <submittedName>
        <fullName evidence="7">ADP-ribosylation factor GTPase-activating protein 1</fullName>
    </submittedName>
</protein>
<feature type="compositionally biased region" description="Polar residues" evidence="5">
    <location>
        <begin position="363"/>
        <end position="375"/>
    </location>
</feature>
<dbReference type="GO" id="GO:0008270">
    <property type="term" value="F:zinc ion binding"/>
    <property type="evidence" value="ECO:0007669"/>
    <property type="project" value="UniProtKB-KW"/>
</dbReference>
<dbReference type="PANTHER" id="PTHR46395">
    <property type="entry name" value="ADP-RIBOSYLATION FACTOR GTPASE-ACTIVATING PROTEIN 1"/>
    <property type="match status" value="1"/>
</dbReference>
<accession>A0A915J6H8</accession>
<feature type="region of interest" description="Disordered" evidence="5">
    <location>
        <begin position="325"/>
        <end position="413"/>
    </location>
</feature>
<keyword evidence="3" id="KW-0863">Zinc-finger</keyword>
<keyword evidence="4" id="KW-0862">Zinc</keyword>
<dbReference type="GO" id="GO:0030100">
    <property type="term" value="P:regulation of endocytosis"/>
    <property type="evidence" value="ECO:0007669"/>
    <property type="project" value="TreeGrafter"/>
</dbReference>
<reference evidence="7" key="1">
    <citation type="submission" date="2022-11" db="UniProtKB">
        <authorList>
            <consortium name="WormBaseParasite"/>
        </authorList>
    </citation>
    <scope>IDENTIFICATION</scope>
</reference>
<keyword evidence="2" id="KW-0479">Metal-binding</keyword>
<dbReference type="GO" id="GO:0005096">
    <property type="term" value="F:GTPase activator activity"/>
    <property type="evidence" value="ECO:0007669"/>
    <property type="project" value="UniProtKB-KW"/>
</dbReference>
<sequence>MDKWKDAELNKMKVGGNKTCREFFQSQAEYRENWNFHDKWNSKTAALYRDKINALSKGESWSIEASLARNWSDSNVSKSDQNSGYSAPLKQSQSFAANTHSDSDFGYSKDEFASYQSDDFFGGKNSKKYSGFGNTNYNQERNSSSRFGNEYLEGALSGLSLGWSMLSRGAVQAASVAKDSALHLGQTAGAKAANLADQVKEGTIIAGVQSTVTGAASKAAELGSRSWQGIQSALGDRGFSTLINSGSFTHDDQPKNCSSNNQSSRKTSSTNEKTGLMRGGGGSSSGGYAKLDGSNSSSPELERTSFDQSPQEWGDYWTKKNRLDIDDQGYNRSPLETLTPDEKSSPKSMGQSSSPLPPPPASTRLTMTTGKNGSAANLIDFGGDKGKNKKTGQRETATKTKNEEDDVWNMLNS</sequence>
<feature type="compositionally biased region" description="Basic and acidic residues" evidence="5">
    <location>
        <begin position="382"/>
        <end position="402"/>
    </location>
</feature>
<evidence type="ECO:0000313" key="7">
    <source>
        <dbReference type="WBParaSite" id="nRc.2.0.1.t21379-RA"/>
    </source>
</evidence>
<keyword evidence="6" id="KW-1185">Reference proteome</keyword>
<dbReference type="GO" id="GO:0000139">
    <property type="term" value="C:Golgi membrane"/>
    <property type="evidence" value="ECO:0007669"/>
    <property type="project" value="TreeGrafter"/>
</dbReference>
<evidence type="ECO:0000313" key="6">
    <source>
        <dbReference type="Proteomes" id="UP000887565"/>
    </source>
</evidence>
<evidence type="ECO:0000256" key="2">
    <source>
        <dbReference type="ARBA" id="ARBA00022723"/>
    </source>
</evidence>
<dbReference type="InterPro" id="IPR038508">
    <property type="entry name" value="ArfGAP_dom_sf"/>
</dbReference>
<proteinExistence type="predicted"/>
<dbReference type="WBParaSite" id="nRc.2.0.1.t21379-RA">
    <property type="protein sequence ID" value="nRc.2.0.1.t21379-RA"/>
    <property type="gene ID" value="nRc.2.0.1.g21379"/>
</dbReference>
<dbReference type="PANTHER" id="PTHR46395:SF1">
    <property type="entry name" value="ADP-RIBOSYLATION FACTOR GTPASE-ACTIVATING PROTEIN 1"/>
    <property type="match status" value="1"/>
</dbReference>
<dbReference type="AlphaFoldDB" id="A0A915J6H8"/>
<evidence type="ECO:0000256" key="5">
    <source>
        <dbReference type="SAM" id="MobiDB-lite"/>
    </source>
</evidence>
<dbReference type="Gene3D" id="1.10.220.150">
    <property type="entry name" value="Arf GTPase activating protein"/>
    <property type="match status" value="1"/>
</dbReference>
<evidence type="ECO:0000256" key="1">
    <source>
        <dbReference type="ARBA" id="ARBA00022468"/>
    </source>
</evidence>
<dbReference type="GO" id="GO:0032012">
    <property type="term" value="P:regulation of ARF protein signal transduction"/>
    <property type="evidence" value="ECO:0007669"/>
    <property type="project" value="TreeGrafter"/>
</dbReference>
<keyword evidence="1" id="KW-0343">GTPase activation</keyword>
<organism evidence="6 7">
    <name type="scientific">Romanomermis culicivorax</name>
    <name type="common">Nematode worm</name>
    <dbReference type="NCBI Taxonomy" id="13658"/>
    <lineage>
        <taxon>Eukaryota</taxon>
        <taxon>Metazoa</taxon>
        <taxon>Ecdysozoa</taxon>
        <taxon>Nematoda</taxon>
        <taxon>Enoplea</taxon>
        <taxon>Dorylaimia</taxon>
        <taxon>Mermithida</taxon>
        <taxon>Mermithoidea</taxon>
        <taxon>Mermithidae</taxon>
        <taxon>Romanomermis</taxon>
    </lineage>
</organism>
<feature type="region of interest" description="Disordered" evidence="5">
    <location>
        <begin position="245"/>
        <end position="313"/>
    </location>
</feature>
<feature type="compositionally biased region" description="Low complexity" evidence="5">
    <location>
        <begin position="258"/>
        <end position="271"/>
    </location>
</feature>
<name>A0A915J6H8_ROMCU</name>
<evidence type="ECO:0000256" key="4">
    <source>
        <dbReference type="ARBA" id="ARBA00022833"/>
    </source>
</evidence>
<evidence type="ECO:0000256" key="3">
    <source>
        <dbReference type="ARBA" id="ARBA00022771"/>
    </source>
</evidence>
<dbReference type="OMA" id="RNADHTH"/>
<dbReference type="Proteomes" id="UP000887565">
    <property type="component" value="Unplaced"/>
</dbReference>